<comment type="catalytic activity">
    <reaction evidence="8 9">
        <text>uridine + ATP = UMP + ADP + H(+)</text>
        <dbReference type="Rhea" id="RHEA:16825"/>
        <dbReference type="ChEBI" id="CHEBI:15378"/>
        <dbReference type="ChEBI" id="CHEBI:16704"/>
        <dbReference type="ChEBI" id="CHEBI:30616"/>
        <dbReference type="ChEBI" id="CHEBI:57865"/>
        <dbReference type="ChEBI" id="CHEBI:456216"/>
        <dbReference type="EC" id="2.7.1.48"/>
    </reaction>
</comment>
<dbReference type="PANTHER" id="PTHR10285">
    <property type="entry name" value="URIDINE KINASE"/>
    <property type="match status" value="1"/>
</dbReference>
<dbReference type="SUPFAM" id="SSF52540">
    <property type="entry name" value="P-loop containing nucleoside triphosphate hydrolases"/>
    <property type="match status" value="1"/>
</dbReference>
<evidence type="ECO:0000256" key="3">
    <source>
        <dbReference type="ARBA" id="ARBA00005408"/>
    </source>
</evidence>
<evidence type="ECO:0000256" key="5">
    <source>
        <dbReference type="ARBA" id="ARBA00022741"/>
    </source>
</evidence>
<keyword evidence="6 9" id="KW-0418">Kinase</keyword>
<comment type="caution">
    <text evidence="11">The sequence shown here is derived from an EMBL/GenBank/DDBJ whole genome shotgun (WGS) entry which is preliminary data.</text>
</comment>
<dbReference type="AlphaFoldDB" id="A0A4V6A546"/>
<evidence type="ECO:0000256" key="4">
    <source>
        <dbReference type="ARBA" id="ARBA00022679"/>
    </source>
</evidence>
<dbReference type="GO" id="GO:0044206">
    <property type="term" value="P:UMP salvage"/>
    <property type="evidence" value="ECO:0007669"/>
    <property type="project" value="UniProtKB-UniPathway"/>
</dbReference>
<dbReference type="OrthoDB" id="10257085at2759"/>
<dbReference type="GO" id="GO:0044211">
    <property type="term" value="P:CTP salvage"/>
    <property type="evidence" value="ECO:0007669"/>
    <property type="project" value="UniProtKB-UniPathway"/>
</dbReference>
<dbReference type="Pfam" id="PF00485">
    <property type="entry name" value="PRK"/>
    <property type="match status" value="1"/>
</dbReference>
<name>A0A4V6A546_STECR</name>
<evidence type="ECO:0000256" key="7">
    <source>
        <dbReference type="ARBA" id="ARBA00047436"/>
    </source>
</evidence>
<evidence type="ECO:0000256" key="2">
    <source>
        <dbReference type="ARBA" id="ARBA00004784"/>
    </source>
</evidence>
<dbReference type="CDD" id="cd02023">
    <property type="entry name" value="UMPK"/>
    <property type="match status" value="1"/>
</dbReference>
<reference evidence="11 12" key="2">
    <citation type="journal article" date="2019" name="G3 (Bethesda)">
        <title>Hybrid Assembly of the Genome of the Entomopathogenic Nematode Steinernema carpocapsae Identifies the X-Chromosome.</title>
        <authorList>
            <person name="Serra L."/>
            <person name="Macchietto M."/>
            <person name="Macias-Munoz A."/>
            <person name="McGill C.J."/>
            <person name="Rodriguez I.M."/>
            <person name="Rodriguez B."/>
            <person name="Murad R."/>
            <person name="Mortazavi A."/>
        </authorList>
    </citation>
    <scope>NUCLEOTIDE SEQUENCE [LARGE SCALE GENOMIC DNA]</scope>
    <source>
        <strain evidence="11 12">ALL</strain>
    </source>
</reference>
<comment type="similarity">
    <text evidence="3 9">Belongs to the uridine kinase family.</text>
</comment>
<dbReference type="GO" id="GO:0005524">
    <property type="term" value="F:ATP binding"/>
    <property type="evidence" value="ECO:0007669"/>
    <property type="project" value="UniProtKB-KW"/>
</dbReference>
<sequence length="271" mass="30487">MAKNGAESKKDDKEKGGYPVIIGMAGGTASGKSSVCAQIMEELGDRGTGRVITISQDSFYRNLSEEENRKANKGDFNFDHPNSFENSLLLSVLESLTKGEAHKVPKYDFVTNSRLEDEFDTIEPHDVIIVEGILVFYDERLRNMFHMKVFVDADSDIRLARRVERDTAERGRNLLQVLGQYQNLVKPSFEEFVLPTKKYADLVIPRGVENKVAINALVQVISDCLRCPNSTREFIKLSLGKTTIQGYPKMMMSSEEEDEGDAPAKKMSRPH</sequence>
<evidence type="ECO:0000256" key="6">
    <source>
        <dbReference type="ARBA" id="ARBA00022777"/>
    </source>
</evidence>
<dbReference type="Proteomes" id="UP000298663">
    <property type="component" value="Unassembled WGS sequence"/>
</dbReference>
<dbReference type="InterPro" id="IPR000764">
    <property type="entry name" value="Uridine_kinase-like"/>
</dbReference>
<dbReference type="STRING" id="34508.A0A4V6A546"/>
<protein>
    <recommendedName>
        <fullName evidence="9">Uridine kinase</fullName>
        <ecNumber evidence="9">2.7.1.48</ecNumber>
    </recommendedName>
</protein>
<comment type="pathway">
    <text evidence="1 9">Pyrimidine metabolism; UMP biosynthesis via salvage pathway; UMP from uridine: step 1/1.</text>
</comment>
<dbReference type="NCBIfam" id="TIGR00235">
    <property type="entry name" value="udk"/>
    <property type="match status" value="1"/>
</dbReference>
<organism evidence="11 12">
    <name type="scientific">Steinernema carpocapsae</name>
    <name type="common">Entomopathogenic nematode</name>
    <dbReference type="NCBI Taxonomy" id="34508"/>
    <lineage>
        <taxon>Eukaryota</taxon>
        <taxon>Metazoa</taxon>
        <taxon>Ecdysozoa</taxon>
        <taxon>Nematoda</taxon>
        <taxon>Chromadorea</taxon>
        <taxon>Rhabditida</taxon>
        <taxon>Tylenchina</taxon>
        <taxon>Panagrolaimomorpha</taxon>
        <taxon>Strongyloidoidea</taxon>
        <taxon>Steinernematidae</taxon>
        <taxon>Steinernema</taxon>
    </lineage>
</organism>
<dbReference type="InterPro" id="IPR027417">
    <property type="entry name" value="P-loop_NTPase"/>
</dbReference>
<dbReference type="UniPathway" id="UPA00574">
    <property type="reaction ID" value="UER00637"/>
</dbReference>
<comment type="pathway">
    <text evidence="2 9">Pyrimidine metabolism; CTP biosynthesis via salvage pathway; CTP from cytidine: step 1/3.</text>
</comment>
<keyword evidence="9" id="KW-0067">ATP-binding</keyword>
<gene>
    <name evidence="11" type="ORF">L596_013591</name>
</gene>
<proteinExistence type="inferred from homology"/>
<keyword evidence="12" id="KW-1185">Reference proteome</keyword>
<dbReference type="NCBIfam" id="NF004018">
    <property type="entry name" value="PRK05480.1"/>
    <property type="match status" value="1"/>
</dbReference>
<dbReference type="UniPathway" id="UPA00579">
    <property type="reaction ID" value="UER00640"/>
</dbReference>
<dbReference type="GO" id="GO:0004849">
    <property type="term" value="F:uridine kinase activity"/>
    <property type="evidence" value="ECO:0007669"/>
    <property type="project" value="UniProtKB-EC"/>
</dbReference>
<evidence type="ECO:0000256" key="9">
    <source>
        <dbReference type="RuleBase" id="RU003825"/>
    </source>
</evidence>
<evidence type="ECO:0000256" key="1">
    <source>
        <dbReference type="ARBA" id="ARBA00004690"/>
    </source>
</evidence>
<feature type="domain" description="Phosphoribulokinase/uridine kinase" evidence="10">
    <location>
        <begin position="21"/>
        <end position="213"/>
    </location>
</feature>
<evidence type="ECO:0000256" key="8">
    <source>
        <dbReference type="ARBA" id="ARBA00048909"/>
    </source>
</evidence>
<dbReference type="EC" id="2.7.1.48" evidence="9"/>
<dbReference type="EMBL" id="AZBU02000003">
    <property type="protein sequence ID" value="TKR89495.1"/>
    <property type="molecule type" value="Genomic_DNA"/>
</dbReference>
<dbReference type="PRINTS" id="PR00988">
    <property type="entry name" value="URIDINKINASE"/>
</dbReference>
<keyword evidence="4 9" id="KW-0808">Transferase</keyword>
<dbReference type="FunFam" id="3.40.50.300:FF:000339">
    <property type="entry name" value="Uridine kinase"/>
    <property type="match status" value="1"/>
</dbReference>
<evidence type="ECO:0000313" key="12">
    <source>
        <dbReference type="Proteomes" id="UP000298663"/>
    </source>
</evidence>
<dbReference type="GO" id="GO:0043771">
    <property type="term" value="F:cytidine kinase activity"/>
    <property type="evidence" value="ECO:0007669"/>
    <property type="project" value="RHEA"/>
</dbReference>
<dbReference type="InterPro" id="IPR006083">
    <property type="entry name" value="PRK/URK"/>
</dbReference>
<reference evidence="11 12" key="1">
    <citation type="journal article" date="2015" name="Genome Biol.">
        <title>Comparative genomics of Steinernema reveals deeply conserved gene regulatory networks.</title>
        <authorList>
            <person name="Dillman A.R."/>
            <person name="Macchietto M."/>
            <person name="Porter C.F."/>
            <person name="Rogers A."/>
            <person name="Williams B."/>
            <person name="Antoshechkin I."/>
            <person name="Lee M.M."/>
            <person name="Goodwin Z."/>
            <person name="Lu X."/>
            <person name="Lewis E.E."/>
            <person name="Goodrich-Blair H."/>
            <person name="Stock S.P."/>
            <person name="Adams B.J."/>
            <person name="Sternberg P.W."/>
            <person name="Mortazavi A."/>
        </authorList>
    </citation>
    <scope>NUCLEOTIDE SEQUENCE [LARGE SCALE GENOMIC DNA]</scope>
    <source>
        <strain evidence="11 12">ALL</strain>
    </source>
</reference>
<keyword evidence="5 9" id="KW-0547">Nucleotide-binding</keyword>
<comment type="catalytic activity">
    <reaction evidence="7 9">
        <text>cytidine + ATP = CMP + ADP + H(+)</text>
        <dbReference type="Rhea" id="RHEA:24674"/>
        <dbReference type="ChEBI" id="CHEBI:15378"/>
        <dbReference type="ChEBI" id="CHEBI:17562"/>
        <dbReference type="ChEBI" id="CHEBI:30616"/>
        <dbReference type="ChEBI" id="CHEBI:60377"/>
        <dbReference type="ChEBI" id="CHEBI:456216"/>
        <dbReference type="EC" id="2.7.1.48"/>
    </reaction>
</comment>
<evidence type="ECO:0000259" key="10">
    <source>
        <dbReference type="Pfam" id="PF00485"/>
    </source>
</evidence>
<dbReference type="Gene3D" id="3.40.50.300">
    <property type="entry name" value="P-loop containing nucleotide triphosphate hydrolases"/>
    <property type="match status" value="1"/>
</dbReference>
<accession>A0A4V6A546</accession>
<evidence type="ECO:0000313" key="11">
    <source>
        <dbReference type="EMBL" id="TKR89495.1"/>
    </source>
</evidence>